<accession>A0A449IJZ6</accession>
<dbReference type="Proteomes" id="UP000330809">
    <property type="component" value="Unassembled WGS sequence"/>
</dbReference>
<evidence type="ECO:0000313" key="1">
    <source>
        <dbReference type="EMBL" id="VFB19733.1"/>
    </source>
</evidence>
<proteinExistence type="predicted"/>
<name>A0A449IJZ6_PSEFR</name>
<dbReference type="EMBL" id="CAACYJ010000030">
    <property type="protein sequence ID" value="VFB19733.1"/>
    <property type="molecule type" value="Genomic_DNA"/>
</dbReference>
<protein>
    <submittedName>
        <fullName evidence="1">Uncharacterized protein</fullName>
    </submittedName>
</protein>
<reference evidence="1 2" key="1">
    <citation type="submission" date="2019-02" db="EMBL/GenBank/DDBJ databases">
        <authorList>
            <consortium name="Pathogen Informatics"/>
        </authorList>
    </citation>
    <scope>NUCLEOTIDE SEQUENCE [LARGE SCALE GENOMIC DNA]</scope>
    <source>
        <strain evidence="1 2">3012STDY7103891</strain>
    </source>
</reference>
<evidence type="ECO:0000313" key="2">
    <source>
        <dbReference type="Proteomes" id="UP000330809"/>
    </source>
</evidence>
<sequence>MAYQVVSQDAFGLGQYRCVAAQLANLGPVREQLLEFAVGTGFALLGEHNGIELLDRPGRCHQLLGVGFQRRQGYFGSQRIPAQQQGTAVLLEVHKGLHMLPVLVALRLAAQHHNGVQQLFLRALAKQAGQAERASPLGQVIDSCHHLGLRMQLERQAYRSCHKGLAPCQRVFDLALEAGKQRQHIIVATTHQTSLHGRGPAVGRGADLCAQGLQLAQMLDQRLGLLQGFGTVIQQARHFAGAFLELQLAFLSQILMHLNQCLRVREVSQLRQFLAQVGQ</sequence>
<organism evidence="1 2">
    <name type="scientific">Pseudomonas fragi</name>
    <dbReference type="NCBI Taxonomy" id="296"/>
    <lineage>
        <taxon>Bacteria</taxon>
        <taxon>Pseudomonadati</taxon>
        <taxon>Pseudomonadota</taxon>
        <taxon>Gammaproteobacteria</taxon>
        <taxon>Pseudomonadales</taxon>
        <taxon>Pseudomonadaceae</taxon>
        <taxon>Pseudomonas</taxon>
    </lineage>
</organism>
<dbReference type="AlphaFoldDB" id="A0A449IJZ6"/>
<gene>
    <name evidence="1" type="ORF">NCTC10754_02335</name>
</gene>